<feature type="signal peptide" evidence="2">
    <location>
        <begin position="1"/>
        <end position="25"/>
    </location>
</feature>
<gene>
    <name evidence="4" type="ORF">BHQ10_001330</name>
</gene>
<keyword evidence="5" id="KW-1185">Reference proteome</keyword>
<organism evidence="4 5">
    <name type="scientific">Talaromyces amestolkiae</name>
    <dbReference type="NCBI Taxonomy" id="1196081"/>
    <lineage>
        <taxon>Eukaryota</taxon>
        <taxon>Fungi</taxon>
        <taxon>Dikarya</taxon>
        <taxon>Ascomycota</taxon>
        <taxon>Pezizomycotina</taxon>
        <taxon>Eurotiomycetes</taxon>
        <taxon>Eurotiomycetidae</taxon>
        <taxon>Eurotiales</taxon>
        <taxon>Trichocomaceae</taxon>
        <taxon>Talaromyces</taxon>
        <taxon>Talaromyces sect. Talaromyces</taxon>
    </lineage>
</organism>
<comment type="caution">
    <text evidence="4">The sequence shown here is derived from an EMBL/GenBank/DDBJ whole genome shotgun (WGS) entry which is preliminary data.</text>
</comment>
<dbReference type="PANTHER" id="PTHR47797">
    <property type="entry name" value="DEHYDROGENASE, PUTATIVE (AFU_ORTHOLOGUE AFUA_8G05805)-RELATED"/>
    <property type="match status" value="1"/>
</dbReference>
<dbReference type="GeneID" id="63790547"/>
<feature type="transmembrane region" description="Helical" evidence="1">
    <location>
        <begin position="257"/>
        <end position="276"/>
    </location>
</feature>
<dbReference type="Pfam" id="PF16010">
    <property type="entry name" value="CDH-cyt"/>
    <property type="match status" value="1"/>
</dbReference>
<protein>
    <recommendedName>
        <fullName evidence="3">Cellobiose dehydrogenase-like cytochrome domain-containing protein</fullName>
    </recommendedName>
</protein>
<dbReference type="CDD" id="cd09630">
    <property type="entry name" value="CDH_like_cytochrome"/>
    <property type="match status" value="1"/>
</dbReference>
<reference evidence="4 5" key="1">
    <citation type="journal article" date="2017" name="Biotechnol. Biofuels">
        <title>Differential beta-glucosidase expression as a function of carbon source availability in Talaromyces amestolkiae: a genomic and proteomic approach.</title>
        <authorList>
            <person name="de Eugenio L.I."/>
            <person name="Mendez-Liter J.A."/>
            <person name="Nieto-Dominguez M."/>
            <person name="Alonso L."/>
            <person name="Gil-Munoz J."/>
            <person name="Barriuso J."/>
            <person name="Prieto A."/>
            <person name="Martinez M.J."/>
        </authorList>
    </citation>
    <scope>NUCLEOTIDE SEQUENCE [LARGE SCALE GENOMIC DNA]</scope>
    <source>
        <strain evidence="4 5">CIB</strain>
    </source>
</reference>
<keyword evidence="1" id="KW-1133">Transmembrane helix</keyword>
<keyword evidence="2" id="KW-0732">Signal</keyword>
<name>A0A364KP41_TALAM</name>
<feature type="transmembrane region" description="Helical" evidence="1">
    <location>
        <begin position="282"/>
        <end position="303"/>
    </location>
</feature>
<dbReference type="STRING" id="1196081.A0A364KP41"/>
<feature type="transmembrane region" description="Helical" evidence="1">
    <location>
        <begin position="225"/>
        <end position="245"/>
    </location>
</feature>
<feature type="chain" id="PRO_5016892116" description="Cellobiose dehydrogenase-like cytochrome domain-containing protein" evidence="2">
    <location>
        <begin position="26"/>
        <end position="427"/>
    </location>
</feature>
<keyword evidence="1" id="KW-0472">Membrane</keyword>
<evidence type="ECO:0000256" key="1">
    <source>
        <dbReference type="SAM" id="Phobius"/>
    </source>
</evidence>
<feature type="transmembrane region" description="Helical" evidence="1">
    <location>
        <begin position="349"/>
        <end position="370"/>
    </location>
</feature>
<dbReference type="PANTHER" id="PTHR47797:SF3">
    <property type="entry name" value="CYTOCHROME B561 DOMAIN-CONTAINING PROTEIN"/>
    <property type="match status" value="1"/>
</dbReference>
<evidence type="ECO:0000259" key="3">
    <source>
        <dbReference type="Pfam" id="PF16010"/>
    </source>
</evidence>
<keyword evidence="1" id="KW-0812">Transmembrane</keyword>
<feature type="transmembrane region" description="Helical" evidence="1">
    <location>
        <begin position="324"/>
        <end position="343"/>
    </location>
</feature>
<dbReference type="Gene3D" id="2.60.40.1210">
    <property type="entry name" value="Cellobiose dehydrogenase, cytochrome domain"/>
    <property type="match status" value="1"/>
</dbReference>
<dbReference type="CDD" id="cd08760">
    <property type="entry name" value="Cyt_b561_FRRS1_like"/>
    <property type="match status" value="1"/>
</dbReference>
<dbReference type="RefSeq" id="XP_040729835.1">
    <property type="nucleotide sequence ID" value="XM_040873355.1"/>
</dbReference>
<dbReference type="OrthoDB" id="19261at2759"/>
<proteinExistence type="predicted"/>
<dbReference type="Proteomes" id="UP000249363">
    <property type="component" value="Unassembled WGS sequence"/>
</dbReference>
<evidence type="ECO:0000313" key="5">
    <source>
        <dbReference type="Proteomes" id="UP000249363"/>
    </source>
</evidence>
<dbReference type="SUPFAM" id="SSF49344">
    <property type="entry name" value="CBD9-like"/>
    <property type="match status" value="1"/>
</dbReference>
<dbReference type="InterPro" id="IPR015920">
    <property type="entry name" value="Cellobiose_DH-like_cyt"/>
</dbReference>
<evidence type="ECO:0000313" key="4">
    <source>
        <dbReference type="EMBL" id="RAO65318.1"/>
    </source>
</evidence>
<sequence>MGLFNKSTALVYTALLLLSSTLVAGIQYCHTGADFCFAATTQQNISTESHNVYLTISATPSKKGGWTGVGLGREMKGAVMFIIYEDQESKSLITSIRSASGHVMPKVVEDADQRVKVLQATVSDDKYLAQFVCYSCWSSDVEIDGLSPYIFAGNKEQAFNGADKYSSLMYHDFKGKVWGDMSVTAKDTTETSAPDIQGEETIGITEKSPEPETKKPEGFFTAVRVHGTIMTFSFMGLYFAGSVAIRSPLIRAFKYHWMVQAGASVLALGNGLYMFLRSKHFGPHKIIGLIILCSLTIQAAAGYKHHIDFVRIRRQTIFTLVHRWLGRGILLVGTMNVGLGMYYRHWSSAGLFTWFVIWCVEIAGYGYVLLRHQRRQSQQRAHAIPKEDLEDIADAEVFDIGDDFDEDEDGVEAVPLMERQNKHEKKR</sequence>
<feature type="domain" description="Cellobiose dehydrogenase-like cytochrome" evidence="3">
    <location>
        <begin position="29"/>
        <end position="183"/>
    </location>
</feature>
<accession>A0A364KP41</accession>
<dbReference type="AlphaFoldDB" id="A0A364KP41"/>
<dbReference type="EMBL" id="MIKG01000002">
    <property type="protein sequence ID" value="RAO65318.1"/>
    <property type="molecule type" value="Genomic_DNA"/>
</dbReference>
<dbReference type="Gene3D" id="1.20.120.1770">
    <property type="match status" value="1"/>
</dbReference>
<evidence type="ECO:0000256" key="2">
    <source>
        <dbReference type="SAM" id="SignalP"/>
    </source>
</evidence>